<dbReference type="Gene3D" id="3.40.1350.80">
    <property type="match status" value="1"/>
</dbReference>
<evidence type="ECO:0000259" key="1">
    <source>
        <dbReference type="Pfam" id="PF06616"/>
    </source>
</evidence>
<gene>
    <name evidence="2" type="ORF">PN36_32515</name>
</gene>
<organism evidence="2 3">
    <name type="scientific">Candidatus Thiomargarita nelsonii</name>
    <dbReference type="NCBI Taxonomy" id="1003181"/>
    <lineage>
        <taxon>Bacteria</taxon>
        <taxon>Pseudomonadati</taxon>
        <taxon>Pseudomonadota</taxon>
        <taxon>Gammaproteobacteria</taxon>
        <taxon>Thiotrichales</taxon>
        <taxon>Thiotrichaceae</taxon>
        <taxon>Thiomargarita</taxon>
    </lineage>
</organism>
<comment type="caution">
    <text evidence="2">The sequence shown here is derived from an EMBL/GenBank/DDBJ whole genome shotgun (WGS) entry which is preliminary data.</text>
</comment>
<dbReference type="InterPro" id="IPR041963">
    <property type="entry name" value="BsuBI/PstI_C_sf"/>
</dbReference>
<dbReference type="GO" id="GO:0009036">
    <property type="term" value="F:type II site-specific deoxyribonuclease activity"/>
    <property type="evidence" value="ECO:0007669"/>
    <property type="project" value="InterPro"/>
</dbReference>
<protein>
    <recommendedName>
        <fullName evidence="1">BsuBI/PstI restriction endonuclease domain-containing protein</fullName>
    </recommendedName>
</protein>
<reference evidence="2 3" key="1">
    <citation type="journal article" date="2016" name="Front. Microbiol.">
        <title>Single-Cell (Meta-)Genomics of a Dimorphic Candidatus Thiomargarita nelsonii Reveals Genomic Plasticity.</title>
        <authorList>
            <person name="Flood B.E."/>
            <person name="Fliss P."/>
            <person name="Jones D.S."/>
            <person name="Dick G.J."/>
            <person name="Jain S."/>
            <person name="Kaster A.K."/>
            <person name="Winkel M."/>
            <person name="Mussmann M."/>
            <person name="Bailey J."/>
        </authorList>
    </citation>
    <scope>NUCLEOTIDE SEQUENCE [LARGE SCALE GENOMIC DNA]</scope>
    <source>
        <strain evidence="2">Hydrate Ridge</strain>
    </source>
</reference>
<sequence>MSINYYSAGKHNLLQKEIIEEFLPRFGQNKRLYLEEKQLKSLNFFELAHDELPDIIAYDSSKKWLYLEFKKWILEIAWDPISQIIKDVQDKSWTPKYRNLS</sequence>
<dbReference type="AlphaFoldDB" id="A0A4E0QKW3"/>
<dbReference type="Pfam" id="PF06616">
    <property type="entry name" value="BsuBI_PstI_RE"/>
    <property type="match status" value="1"/>
</dbReference>
<dbReference type="InterPro" id="IPR009528">
    <property type="entry name" value="Restrct_endonuc_II_BsuBI_C"/>
</dbReference>
<accession>A0A4E0QKW3</accession>
<dbReference type="Proteomes" id="UP000030428">
    <property type="component" value="Unassembled WGS sequence"/>
</dbReference>
<keyword evidence="3" id="KW-1185">Reference proteome</keyword>
<feature type="domain" description="BsuBI/PstI restriction endonuclease" evidence="1">
    <location>
        <begin position="7"/>
        <end position="67"/>
    </location>
</feature>
<dbReference type="GO" id="GO:0000287">
    <property type="term" value="F:magnesium ion binding"/>
    <property type="evidence" value="ECO:0007669"/>
    <property type="project" value="InterPro"/>
</dbReference>
<dbReference type="EMBL" id="JSZA02000289">
    <property type="protein sequence ID" value="TGO01989.1"/>
    <property type="molecule type" value="Genomic_DNA"/>
</dbReference>
<name>A0A4E0QKW3_9GAMM</name>
<evidence type="ECO:0000313" key="3">
    <source>
        <dbReference type="Proteomes" id="UP000030428"/>
    </source>
</evidence>
<dbReference type="GO" id="GO:0003677">
    <property type="term" value="F:DNA binding"/>
    <property type="evidence" value="ECO:0007669"/>
    <property type="project" value="InterPro"/>
</dbReference>
<dbReference type="GO" id="GO:0009307">
    <property type="term" value="P:DNA restriction-modification system"/>
    <property type="evidence" value="ECO:0007669"/>
    <property type="project" value="InterPro"/>
</dbReference>
<proteinExistence type="predicted"/>
<evidence type="ECO:0000313" key="2">
    <source>
        <dbReference type="EMBL" id="TGO01989.1"/>
    </source>
</evidence>